<dbReference type="PANTHER" id="PTHR31299">
    <property type="entry name" value="ESTERASE, PUTATIVE (AFU_ORTHOLOGUE AFUA_1G05850)-RELATED"/>
    <property type="match status" value="1"/>
</dbReference>
<dbReference type="Gene3D" id="1.20.1440.30">
    <property type="entry name" value="Biosynthetic Protein domain"/>
    <property type="match status" value="1"/>
</dbReference>
<evidence type="ECO:0000313" key="2">
    <source>
        <dbReference type="EMBL" id="RNI34946.1"/>
    </source>
</evidence>
<proteinExistence type="predicted"/>
<feature type="signal peptide" evidence="1">
    <location>
        <begin position="1"/>
        <end position="20"/>
    </location>
</feature>
<dbReference type="Gene3D" id="3.30.1870.10">
    <property type="entry name" value="EreA-like, domain 2"/>
    <property type="match status" value="1"/>
</dbReference>
<gene>
    <name evidence="2" type="ORF">EFY79_14865</name>
</gene>
<dbReference type="AlphaFoldDB" id="A0A3M9NB20"/>
<dbReference type="InterPro" id="IPR007815">
    <property type="entry name" value="Emycin_Estase"/>
</dbReference>
<protein>
    <recommendedName>
        <fullName evidence="4">Erythromycin esterase</fullName>
    </recommendedName>
</protein>
<dbReference type="RefSeq" id="WP_123121501.1">
    <property type="nucleotide sequence ID" value="NZ_RJJR01000012.1"/>
</dbReference>
<dbReference type="SUPFAM" id="SSF159501">
    <property type="entry name" value="EreA/ChaN-like"/>
    <property type="match status" value="1"/>
</dbReference>
<sequence length="403" mass="46527">MKLYLTLIILASLCTTKVFCQNDVEIINELNKIINPIRTVSSEDNFDDIEFLKEAAKDATVIGIGESTHGTTLYNKYRQRLIRFLVQEMDYKAIIDEGDILAAEKVDAYINGQTDSLELIEGLRPVVTNRKELDWLRAYNSSKSEKERVHIYGAEVRGFYSIVQKIKSLFFPNKANDILKKFEGEIGVGYNNLTKKDFEDIQVLSQKLKGECTSQSHSYYLSLLNQQIDFAYHQRFGRNDFNIRDKYMFENIKSIISGTLQNKAIILAHNGHVQKTKFMNSTSLGYLLNNLYSNKYFVIATDFNIGNVQIYNVKTGQYEYKLYNEVEDKNAIEYYFKQCKYPHFLLSINKTLKNPATTSLVNNKIKMLRNIGATGDIITRPVRLAENYDLIAFFNNTNDVTYQ</sequence>
<dbReference type="PANTHER" id="PTHR31299:SF0">
    <property type="entry name" value="ESTERASE, PUTATIVE (AFU_ORTHOLOGUE AFUA_1G05850)-RELATED"/>
    <property type="match status" value="1"/>
</dbReference>
<dbReference type="Gene3D" id="3.40.1660.10">
    <property type="entry name" value="EreA-like (biosynthetic domain)"/>
    <property type="match status" value="1"/>
</dbReference>
<reference evidence="2 3" key="1">
    <citation type="submission" date="2018-11" db="EMBL/GenBank/DDBJ databases">
        <title>Draft genome sequence of Ferruginibacter sp. BO-59.</title>
        <authorList>
            <person name="Im W.T."/>
        </authorList>
    </citation>
    <scope>NUCLEOTIDE SEQUENCE [LARGE SCALE GENOMIC DNA]</scope>
    <source>
        <strain evidence="2 3">BO-59</strain>
    </source>
</reference>
<dbReference type="OrthoDB" id="9810066at2"/>
<name>A0A3M9NB20_9BACT</name>
<evidence type="ECO:0008006" key="4">
    <source>
        <dbReference type="Google" id="ProtNLM"/>
    </source>
</evidence>
<organism evidence="2 3">
    <name type="scientific">Hanamia caeni</name>
    <dbReference type="NCBI Taxonomy" id="2294116"/>
    <lineage>
        <taxon>Bacteria</taxon>
        <taxon>Pseudomonadati</taxon>
        <taxon>Bacteroidota</taxon>
        <taxon>Chitinophagia</taxon>
        <taxon>Chitinophagales</taxon>
        <taxon>Chitinophagaceae</taxon>
        <taxon>Hanamia</taxon>
    </lineage>
</organism>
<dbReference type="CDD" id="cd14728">
    <property type="entry name" value="Ere-like"/>
    <property type="match status" value="1"/>
</dbReference>
<evidence type="ECO:0000256" key="1">
    <source>
        <dbReference type="SAM" id="SignalP"/>
    </source>
</evidence>
<comment type="caution">
    <text evidence="2">The sequence shown here is derived from an EMBL/GenBank/DDBJ whole genome shotgun (WGS) entry which is preliminary data.</text>
</comment>
<keyword evidence="3" id="KW-1185">Reference proteome</keyword>
<dbReference type="GO" id="GO:0046677">
    <property type="term" value="P:response to antibiotic"/>
    <property type="evidence" value="ECO:0007669"/>
    <property type="project" value="InterPro"/>
</dbReference>
<dbReference type="InterPro" id="IPR052036">
    <property type="entry name" value="Hydrolase/PRTase-associated"/>
</dbReference>
<dbReference type="Pfam" id="PF05139">
    <property type="entry name" value="Erythro_esteras"/>
    <property type="match status" value="2"/>
</dbReference>
<evidence type="ECO:0000313" key="3">
    <source>
        <dbReference type="Proteomes" id="UP000267223"/>
    </source>
</evidence>
<accession>A0A3M9NB20</accession>
<dbReference type="EMBL" id="RJJR01000012">
    <property type="protein sequence ID" value="RNI34946.1"/>
    <property type="molecule type" value="Genomic_DNA"/>
</dbReference>
<feature type="chain" id="PRO_5018306630" description="Erythromycin esterase" evidence="1">
    <location>
        <begin position="21"/>
        <end position="403"/>
    </location>
</feature>
<dbReference type="Proteomes" id="UP000267223">
    <property type="component" value="Unassembled WGS sequence"/>
</dbReference>
<keyword evidence="1" id="KW-0732">Signal</keyword>